<keyword evidence="4" id="KW-1185">Reference proteome</keyword>
<name>A0AAV5GED1_9BASI</name>
<evidence type="ECO:0000313" key="3">
    <source>
        <dbReference type="EMBL" id="GJN87692.1"/>
    </source>
</evidence>
<feature type="compositionally biased region" description="Low complexity" evidence="1">
    <location>
        <begin position="175"/>
        <end position="184"/>
    </location>
</feature>
<feature type="transmembrane region" description="Helical" evidence="2">
    <location>
        <begin position="39"/>
        <end position="60"/>
    </location>
</feature>
<feature type="region of interest" description="Disordered" evidence="1">
    <location>
        <begin position="165"/>
        <end position="184"/>
    </location>
</feature>
<gene>
    <name evidence="3" type="ORF">Rhopal_000647-T1</name>
</gene>
<feature type="transmembrane region" description="Helical" evidence="2">
    <location>
        <begin position="100"/>
        <end position="122"/>
    </location>
</feature>
<comment type="caution">
    <text evidence="3">The sequence shown here is derived from an EMBL/GenBank/DDBJ whole genome shotgun (WGS) entry which is preliminary data.</text>
</comment>
<dbReference type="Proteomes" id="UP001342314">
    <property type="component" value="Unassembled WGS sequence"/>
</dbReference>
<keyword evidence="2" id="KW-0472">Membrane</keyword>
<dbReference type="EMBL" id="BQKY01000002">
    <property type="protein sequence ID" value="GJN87692.1"/>
    <property type="molecule type" value="Genomic_DNA"/>
</dbReference>
<reference evidence="3 4" key="1">
    <citation type="submission" date="2021-12" db="EMBL/GenBank/DDBJ databases">
        <title>High titer production of polyol ester of fatty acids by Rhodotorula paludigena BS15 towards product separation-free biomass refinery.</title>
        <authorList>
            <person name="Mano J."/>
            <person name="Ono H."/>
            <person name="Tanaka T."/>
            <person name="Naito K."/>
            <person name="Sushida H."/>
            <person name="Ike M."/>
            <person name="Tokuyasu K."/>
            <person name="Kitaoka M."/>
        </authorList>
    </citation>
    <scope>NUCLEOTIDE SEQUENCE [LARGE SCALE GENOMIC DNA]</scope>
    <source>
        <strain evidence="3 4">BS15</strain>
    </source>
</reference>
<feature type="transmembrane region" description="Helical" evidence="2">
    <location>
        <begin position="14"/>
        <end position="34"/>
    </location>
</feature>
<dbReference type="AlphaFoldDB" id="A0AAV5GED1"/>
<accession>A0AAV5GED1</accession>
<evidence type="ECO:0000256" key="1">
    <source>
        <dbReference type="SAM" id="MobiDB-lite"/>
    </source>
</evidence>
<keyword evidence="2" id="KW-1133">Transmembrane helix</keyword>
<protein>
    <submittedName>
        <fullName evidence="3">Uncharacterized protein</fullName>
    </submittedName>
</protein>
<organism evidence="3 4">
    <name type="scientific">Rhodotorula paludigena</name>
    <dbReference type="NCBI Taxonomy" id="86838"/>
    <lineage>
        <taxon>Eukaryota</taxon>
        <taxon>Fungi</taxon>
        <taxon>Dikarya</taxon>
        <taxon>Basidiomycota</taxon>
        <taxon>Pucciniomycotina</taxon>
        <taxon>Microbotryomycetes</taxon>
        <taxon>Sporidiobolales</taxon>
        <taxon>Sporidiobolaceae</taxon>
        <taxon>Rhodotorula</taxon>
    </lineage>
</organism>
<keyword evidence="2" id="KW-0812">Transmembrane</keyword>
<evidence type="ECO:0000313" key="4">
    <source>
        <dbReference type="Proteomes" id="UP001342314"/>
    </source>
</evidence>
<evidence type="ECO:0000256" key="2">
    <source>
        <dbReference type="SAM" id="Phobius"/>
    </source>
</evidence>
<proteinExistence type="predicted"/>
<sequence length="184" mass="20452">MKTPLKNWITQLKWAFYGALGYIALGISGVLGAILAIQLLLWIFTAYLAVSFAINVYAAVKTLQSIFAVLDDLHKACDFLPALFWGGDCDGFFSMIDKVIYGGAGVVLLFQSLTLICALLLIRRINKKTGRCCFTFCGHPRDKKRKQLENSLDKEIPYGRRRRVAGTRQLAKAASRSSSSTSEY</sequence>